<comment type="caution">
    <text evidence="7">The sequence shown here is derived from an EMBL/GenBank/DDBJ whole genome shotgun (WGS) entry which is preliminary data.</text>
</comment>
<feature type="region of interest" description="Disordered" evidence="4">
    <location>
        <begin position="1263"/>
        <end position="1297"/>
    </location>
</feature>
<dbReference type="SUPFAM" id="SSF50998">
    <property type="entry name" value="Quinoprotein alcohol dehydrogenase-like"/>
    <property type="match status" value="1"/>
</dbReference>
<dbReference type="InterPro" id="IPR032040">
    <property type="entry name" value="ELYS-bb"/>
</dbReference>
<dbReference type="Proteomes" id="UP000318571">
    <property type="component" value="Chromosome 2"/>
</dbReference>
<feature type="compositionally biased region" description="Basic and acidic residues" evidence="4">
    <location>
        <begin position="1869"/>
        <end position="1883"/>
    </location>
</feature>
<feature type="domain" description="ELYS-like" evidence="5">
    <location>
        <begin position="782"/>
        <end position="1008"/>
    </location>
</feature>
<feature type="region of interest" description="Disordered" evidence="4">
    <location>
        <begin position="1575"/>
        <end position="2261"/>
    </location>
</feature>
<keyword evidence="2" id="KW-0539">Nucleus</keyword>
<feature type="compositionally biased region" description="Basic and acidic residues" evidence="4">
    <location>
        <begin position="2049"/>
        <end position="2062"/>
    </location>
</feature>
<reference evidence="7 8" key="1">
    <citation type="journal article" date="2018" name="Nat. Ecol. Evol.">
        <title>Genomic signatures of mitonuclear coevolution across populations of Tigriopus californicus.</title>
        <authorList>
            <person name="Barreto F.S."/>
            <person name="Watson E.T."/>
            <person name="Lima T.G."/>
            <person name="Willett C.S."/>
            <person name="Edmands S."/>
            <person name="Li W."/>
            <person name="Burton R.S."/>
        </authorList>
    </citation>
    <scope>NUCLEOTIDE SEQUENCE [LARGE SCALE GENOMIC DNA]</scope>
    <source>
        <strain evidence="7 8">San Diego</strain>
    </source>
</reference>
<feature type="region of interest" description="Disordered" evidence="4">
    <location>
        <begin position="1488"/>
        <end position="1525"/>
    </location>
</feature>
<dbReference type="STRING" id="6832.A0A553PAV8"/>
<dbReference type="EMBL" id="VCGU01000005">
    <property type="protein sequence ID" value="TRY74821.1"/>
    <property type="molecule type" value="Genomic_DNA"/>
</dbReference>
<dbReference type="Pfam" id="PF13934">
    <property type="entry name" value="ELYS"/>
    <property type="match status" value="1"/>
</dbReference>
<organism evidence="7 8">
    <name type="scientific">Tigriopus californicus</name>
    <name type="common">Marine copepod</name>
    <dbReference type="NCBI Taxonomy" id="6832"/>
    <lineage>
        <taxon>Eukaryota</taxon>
        <taxon>Metazoa</taxon>
        <taxon>Ecdysozoa</taxon>
        <taxon>Arthropoda</taxon>
        <taxon>Crustacea</taxon>
        <taxon>Multicrustacea</taxon>
        <taxon>Hexanauplia</taxon>
        <taxon>Copepoda</taxon>
        <taxon>Harpacticoida</taxon>
        <taxon>Harpacticidae</taxon>
        <taxon>Tigriopus</taxon>
    </lineage>
</organism>
<feature type="compositionally biased region" description="Low complexity" evidence="4">
    <location>
        <begin position="2063"/>
        <end position="2073"/>
    </location>
</feature>
<keyword evidence="3" id="KW-0175">Coiled coil</keyword>
<dbReference type="InterPro" id="IPR052620">
    <property type="entry name" value="ELYS/MEL-28_NucAsmblyFactor"/>
</dbReference>
<dbReference type="InterPro" id="IPR017956">
    <property type="entry name" value="AT_hook_DNA-bd_motif"/>
</dbReference>
<dbReference type="PANTHER" id="PTHR21583:SF8">
    <property type="entry name" value="PROTEIN ELYS"/>
    <property type="match status" value="1"/>
</dbReference>
<dbReference type="GO" id="GO:0005634">
    <property type="term" value="C:nucleus"/>
    <property type="evidence" value="ECO:0007669"/>
    <property type="project" value="UniProtKB-SubCell"/>
</dbReference>
<feature type="coiled-coil region" evidence="3">
    <location>
        <begin position="1108"/>
        <end position="1135"/>
    </location>
</feature>
<accession>A0A553PAV8</accession>
<evidence type="ECO:0000313" key="7">
    <source>
        <dbReference type="EMBL" id="TRY74821.1"/>
    </source>
</evidence>
<evidence type="ECO:0008006" key="9">
    <source>
        <dbReference type="Google" id="ProtNLM"/>
    </source>
</evidence>
<gene>
    <name evidence="7" type="ORF">TCAL_05664</name>
</gene>
<feature type="compositionally biased region" description="Low complexity" evidence="4">
    <location>
        <begin position="1265"/>
        <end position="1275"/>
    </location>
</feature>
<feature type="compositionally biased region" description="Polar residues" evidence="4">
    <location>
        <begin position="1583"/>
        <end position="1601"/>
    </location>
</feature>
<evidence type="ECO:0000256" key="1">
    <source>
        <dbReference type="ARBA" id="ARBA00004123"/>
    </source>
</evidence>
<feature type="compositionally biased region" description="Acidic residues" evidence="4">
    <location>
        <begin position="2148"/>
        <end position="2161"/>
    </location>
</feature>
<keyword evidence="8" id="KW-1185">Reference proteome</keyword>
<evidence type="ECO:0000256" key="4">
    <source>
        <dbReference type="SAM" id="MobiDB-lite"/>
    </source>
</evidence>
<protein>
    <recommendedName>
        <fullName evidence="9">ELYS beta-propeller domain-containing protein</fullName>
    </recommendedName>
</protein>
<proteinExistence type="predicted"/>
<dbReference type="OMA" id="EYIATEQ"/>
<feature type="domain" description="ELYS beta-propeller" evidence="6">
    <location>
        <begin position="40"/>
        <end position="544"/>
    </location>
</feature>
<feature type="compositionally biased region" description="Basic and acidic residues" evidence="4">
    <location>
        <begin position="1642"/>
        <end position="1654"/>
    </location>
</feature>
<feature type="compositionally biased region" description="Basic and acidic residues" evidence="4">
    <location>
        <begin position="1984"/>
        <end position="1993"/>
    </location>
</feature>
<evidence type="ECO:0000259" key="5">
    <source>
        <dbReference type="Pfam" id="PF13934"/>
    </source>
</evidence>
<feature type="compositionally biased region" description="Low complexity" evidence="4">
    <location>
        <begin position="2172"/>
        <end position="2188"/>
    </location>
</feature>
<feature type="compositionally biased region" description="Polar residues" evidence="4">
    <location>
        <begin position="1673"/>
        <end position="1703"/>
    </location>
</feature>
<feature type="compositionally biased region" description="Basic residues" evidence="4">
    <location>
        <begin position="2251"/>
        <end position="2261"/>
    </location>
</feature>
<dbReference type="Pfam" id="PF16687">
    <property type="entry name" value="ELYS-bb"/>
    <property type="match status" value="1"/>
</dbReference>
<dbReference type="InterPro" id="IPR011047">
    <property type="entry name" value="Quinoprotein_ADH-like_sf"/>
</dbReference>
<evidence type="ECO:0000313" key="8">
    <source>
        <dbReference type="Proteomes" id="UP000318571"/>
    </source>
</evidence>
<dbReference type="PANTHER" id="PTHR21583">
    <property type="entry name" value="ELYS PROTEIN"/>
    <property type="match status" value="1"/>
</dbReference>
<comment type="subcellular location">
    <subcellularLocation>
        <location evidence="1">Nucleus</location>
    </subcellularLocation>
</comment>
<name>A0A553PAV8_TIGCA</name>
<evidence type="ECO:0000256" key="2">
    <source>
        <dbReference type="ARBA" id="ARBA00023242"/>
    </source>
</evidence>
<evidence type="ECO:0000256" key="3">
    <source>
        <dbReference type="SAM" id="Coils"/>
    </source>
</evidence>
<dbReference type="SMART" id="SM00384">
    <property type="entry name" value="AT_hook"/>
    <property type="match status" value="2"/>
</dbReference>
<feature type="compositionally biased region" description="Acidic residues" evidence="4">
    <location>
        <begin position="1513"/>
        <end position="1522"/>
    </location>
</feature>
<dbReference type="InterPro" id="IPR025151">
    <property type="entry name" value="ELYS_dom"/>
</dbReference>
<evidence type="ECO:0000259" key="6">
    <source>
        <dbReference type="Pfam" id="PF16687"/>
    </source>
</evidence>
<feature type="compositionally biased region" description="Basic and acidic residues" evidence="4">
    <location>
        <begin position="1727"/>
        <end position="1737"/>
    </location>
</feature>
<sequence length="2261" mass="252439">MSHWPTLGSCSSLISFPSCVRQHLSLNAGGQLLSQGSLSPEDQLAFVSQGCHLEVIHAQTNERLAAWTFGPPVVTAGITSPGSNPRILDHEITCVSELMTKAWPNPTGVDPEDAVNRRCAVVGLANGLVCVLDLKSSKVIRAIQMGQRVTALSVVSPMGGPMANHRTMAEELMFFYGIVAVGTLEGHLYLVDLGLDLSSQDVLLDTDHLEADVTSSEKYPAQLHFIAPKNESSRANIADIRQKVMRRGQHLALSLNESSYVNRAFQHVSSATGDSTYFPEESVTVCSLKYIPQLATLAAGFNYGSWQMWNIGRLFLEFSSNYGGPESLPVVEFTFQEPENDPRHFCYIWTMQSENDYDLLSEKLAVNSVSSIALHALSYENRDDGEQYGVLYTGLTSCTPRFEYRLSGNSVTDDEVNNEDFSDADGVSSNLGLAVFLWQVHLKDEPQPEFYFGLFDLNAWYQAQMPSGVDPACTNHCSFLSICPLEDLVLSAKDSLDFGMNPVQLLNIGIDVNSLSRYQSLSNAEQHFFPSALTFEIVALMREGFMYVTNLGLQRKVLLELQTRGRVDLADPQHLHHLCVLSGLVSQDFPGTLSTQEQRSQLLTVALENHLVSLLTGCVWHWKDGKYVNAGCSLKMILDWSWERVTQIKHSIDKVTLPLFDLSCLELNEATRKSLLQSSQQLRHLCSVNEALIKHAGIVTEHGMQDLETKYEVTNLVNQYLEVILWFFNAKLLPELPEEDSNEDPESSNNPYPVALLMSIYKAKRERMKKQLSKYSFNDTPCLIIDGLCDEFGENLHVNFERAGGDGLYPPPTLHALLTMYLINLGTDVNKHRIVQYLFLDIASYLHGDKWAYLIDNLIKFPSAFSVPPSIIKLTQAFWLLDHEDFEEAMTMLSDPLISNQDIADWQHRVILVLFLVQNQPKLALKYSRIRKPPQKDLSDIQLHIAILLANGMVHEAFQYQRNRRNTRNASEMLQHFLEKAEELGKLDSVLQLSLVTVEEKELILFLERSSRPSSQEILLMYYLQRSRYSEAMQLNEKLDTMPGSRETSQTRRAIMERFSRNNLIPNTLMHRFSKATSLSDRLKLNAPNRAFPVPLSLEIKTREFNPIFHASAIQEQMEKKKQELEEQTRAHMAAFTPFRPREQRSLAKRKYSEIPAVVFPKDVSLNESSLSSLNGSVQGDLDVTPPPFKRHRLSEMPPLSAAGKKRMASFRDQPSISAHILSVLETPVINRTKGKRSMAEIVLGKDPPAIATPQSILKVKRLMSAQSPSPASESGAGGVGGARWNFSPEEDPEAESWLMRARQNEASQSRDSTPAKSLRFNVPKKLDIEGGVEDDDVEEGQIVGETKDDDADDVSVEEKKHVQFHIQFSLEEFPEESAKLLALVKNLPEPEDCRMEDAPEAAEQIEAETAKFEEIDPQVAPQPQIVVDDAPVREEDMDEPIEILEPDPLEEALETVENVVEIEVAIEEVPNEVEAEPVENLTVIVEGSGESVEKPLTPPEPPSMGEVSVTEVQDEDGDDEPDSKIELSMMADLAVPNDDGTMAVDQIEVKVQVETHVEVSTPSREVNLEEIQDIIADRERSGTPQSSSGSPNKTKVSWSSRIPRPVAEGQPIRSTTSLSRTLAEEILGEALHDDDEEEETDKSSENVEERNISDDVETEATESHSEVAVEVVQSQTLENVEQEPQLSQTSTEDAEKLNTSSKSSEDANVDDGNTVEKSSDPTLNKADSDEAKEVEKSSSPASSKTSSDEVKEVPSITVSTEEIEFQESSRPSDESIPDAEESEAKRDLPSSRKSSRSSVVQPHEDVVKTPKAKVSQSSLVLEPETSSKRSSRSSRLSVDQESTLDDSPSKPLRRSSRSSRGAPSPSKCDCHPNDSPEKKGPTDTDEPVVRKRGRPRKNDTPIKKASLSRSSRSSITPLAEVHEEEDKMATPAKRASRSSRRSVTPLHEHFEDPGTQSPVKRASRSSRRSVTPLLKAEEEEDVEKEKETESPTKRTSRSSQNSVVRQAEVEKEDEEKDKETGSPFKSTSRSSRRSVTPLLEAEEEGDEEKDKQTESPTERTSRSSQSSVTPQVKVEKEKAPKIGTPSKRTSRSSRRSVTPLPEAQDEKQEEAEVNTAKKQGRPKKDDTPVKPRSRRSSRSETVTPLPDLEEDLEAEIEEQREDPPPIRTRRSSGGSTRGRVSRSNVSVMEALPEVAEEMTEVQDEVHKTPARRSTRSQSNQSSQLDRMFEKEDSPPLTRSRAKSLEPSPVKSRRFTLSKTF</sequence>
<dbReference type="GO" id="GO:0003677">
    <property type="term" value="F:DNA binding"/>
    <property type="evidence" value="ECO:0007669"/>
    <property type="project" value="InterPro"/>
</dbReference>